<dbReference type="GO" id="GO:0003677">
    <property type="term" value="F:DNA binding"/>
    <property type="evidence" value="ECO:0007669"/>
    <property type="project" value="UniProtKB-UniRule"/>
</dbReference>
<sequence>MMVTKIVPNNELKKVAKPEQFEKSRIKISSKRQITIPSKYYEALGFDKEIECIKSNGMLILIPVKSDESYFAEEILKDLINQGYSGEKLLDEFKKMSRKVKPAVEKLIEEADKIAESASVYYADKTDDIFGD</sequence>
<keyword evidence="1" id="KW-0238">DNA-binding</keyword>
<accession>V7I534</accession>
<reference evidence="3 4" key="1">
    <citation type="journal article" date="2014" name="Genome Announc.">
        <title>Genome Sequence of Youngiibacter fragilis, the Type Strain of the Genus Youngiibacter.</title>
        <authorList>
            <person name="Wawrik C.B."/>
            <person name="Callaghan A.V."/>
            <person name="Stamps B.W."/>
            <person name="Wawrik B."/>
        </authorList>
    </citation>
    <scope>NUCLEOTIDE SEQUENCE [LARGE SCALE GENOMIC DNA]</scope>
    <source>
        <strain evidence="3 4">232.1</strain>
    </source>
</reference>
<dbReference type="eggNOG" id="COG2002">
    <property type="taxonomic scope" value="Bacteria"/>
</dbReference>
<organism evidence="3 4">
    <name type="scientific">Youngiibacter fragilis 232.1</name>
    <dbReference type="NCBI Taxonomy" id="994573"/>
    <lineage>
        <taxon>Bacteria</taxon>
        <taxon>Bacillati</taxon>
        <taxon>Bacillota</taxon>
        <taxon>Clostridia</taxon>
        <taxon>Eubacteriales</taxon>
        <taxon>Clostridiaceae</taxon>
        <taxon>Youngiibacter</taxon>
    </lineage>
</organism>
<dbReference type="InterPro" id="IPR007159">
    <property type="entry name" value="SpoVT-AbrB_dom"/>
</dbReference>
<proteinExistence type="predicted"/>
<dbReference type="PATRIC" id="fig|994573.3.peg.1260"/>
<comment type="caution">
    <text evidence="3">The sequence shown here is derived from an EMBL/GenBank/DDBJ whole genome shotgun (WGS) entry which is preliminary data.</text>
</comment>
<evidence type="ECO:0000313" key="4">
    <source>
        <dbReference type="Proteomes" id="UP000017747"/>
    </source>
</evidence>
<evidence type="ECO:0000256" key="1">
    <source>
        <dbReference type="PROSITE-ProRule" id="PRU01076"/>
    </source>
</evidence>
<name>V7I534_9CLOT</name>
<protein>
    <submittedName>
        <fullName evidence="3">AbrB family transcriptional regulator</fullName>
    </submittedName>
</protein>
<keyword evidence="4" id="KW-1185">Reference proteome</keyword>
<dbReference type="AlphaFoldDB" id="V7I534"/>
<dbReference type="PROSITE" id="PS51740">
    <property type="entry name" value="SPOVT_ABRB"/>
    <property type="match status" value="1"/>
</dbReference>
<dbReference type="EMBL" id="AXUN02000124">
    <property type="protein sequence ID" value="ETA81355.1"/>
    <property type="molecule type" value="Genomic_DNA"/>
</dbReference>
<dbReference type="SMART" id="SM00966">
    <property type="entry name" value="SpoVT_AbrB"/>
    <property type="match status" value="1"/>
</dbReference>
<gene>
    <name evidence="3" type="ORF">T472_0206770</name>
</gene>
<feature type="domain" description="SpoVT-AbrB" evidence="2">
    <location>
        <begin position="23"/>
        <end position="66"/>
    </location>
</feature>
<dbReference type="SUPFAM" id="SSF89447">
    <property type="entry name" value="AbrB/MazE/MraZ-like"/>
    <property type="match status" value="1"/>
</dbReference>
<evidence type="ECO:0000259" key="2">
    <source>
        <dbReference type="PROSITE" id="PS51740"/>
    </source>
</evidence>
<dbReference type="STRING" id="994573.T472_0206770"/>
<evidence type="ECO:0000313" key="3">
    <source>
        <dbReference type="EMBL" id="ETA81355.1"/>
    </source>
</evidence>
<dbReference type="InterPro" id="IPR037914">
    <property type="entry name" value="SpoVT-AbrB_sf"/>
</dbReference>
<dbReference type="Proteomes" id="UP000017747">
    <property type="component" value="Unassembled WGS sequence"/>
</dbReference>